<dbReference type="InterPro" id="IPR025857">
    <property type="entry name" value="MacB_PCD"/>
</dbReference>
<sequence>MRASVLANLYRARLQRHWLQELLAAAGIATGVALVFAVLVANASITASAKEMVRGIAGKADVQISARDSGGFSAALVERIRAIDAVDAAAPMLAQHAVLRNGTRTTAVDLVGIDESFAEVGGIGSTLALRGLLVLPGVYLANAAGEALGLPAGEGAARDVAVAVRGHARATRVNGVLGEREIGSLANGRIAAGSLERVQALSGLDGRVTQILVKSLPGRAPESRAAIERLVGDRLAVGAVDEELRALALATAPNDQATVMFAAVAAVVGLLLTATAMLLTVPSRRRELAHLRIHGYGDGQAALVALSQAAALGLVASLAGVAAGYALTRSASLEPPAYLAFAFPIGTTMRFAWWAFAAAIAGGTVVACLAAAQPLFDLRRGRPVNAVHRAGAQVGQRIEPATRRWMAVAAVALTALAWGLALVWSAATMIAVGLLVVATVLAVPAALAVVLKVAEQVERLDRPTVLAVALGAVRAANVRSLALAATCAVAVCGTLAIGGARTNLLDGLSEDYAEYVSTADVWVAHDGDDLALQPFRSRAQEIAGLPGVAEVREYYGGLLDVGERRAWVIGRPARDRVMVPPSQLIDGDAASATARLRLGGWVTVSAAIARQQGAGLGAVIELPTPTGTRRYRVAATTTNLGWGPGAIVMNADDYARAWATSAPSALEVDVEPGVPAAVVRDRVARLLGPVSGLQAQTAAERLDHANAVAGAGLARLRQIAAMLLLAAAIAIAIAMAAAIRERRPQLAAVAIAGWSRFAIWRALLLETGLILLAGCAAGLVTGTLGHLLLGRWLQETTGYPAPWSWSPGQTAVACATIALVAIATTAIPGYLGSNPPPRLALGKR</sequence>
<gene>
    <name evidence="10" type="ORF">BDZ31_000367</name>
</gene>
<feature type="transmembrane region" description="Helical" evidence="7">
    <location>
        <begin position="259"/>
        <end position="281"/>
    </location>
</feature>
<feature type="domain" description="ABC3 transporter permease C-terminal" evidence="8">
    <location>
        <begin position="719"/>
        <end position="834"/>
    </location>
</feature>
<dbReference type="GO" id="GO:0005886">
    <property type="term" value="C:plasma membrane"/>
    <property type="evidence" value="ECO:0007669"/>
    <property type="project" value="UniProtKB-SubCell"/>
</dbReference>
<feature type="domain" description="MacB-like periplasmic core" evidence="9">
    <location>
        <begin position="22"/>
        <end position="220"/>
    </location>
</feature>
<feature type="transmembrane region" description="Helical" evidence="7">
    <location>
        <begin position="481"/>
        <end position="500"/>
    </location>
</feature>
<dbReference type="InterPro" id="IPR003838">
    <property type="entry name" value="ABC3_permease_C"/>
</dbReference>
<keyword evidence="5 7" id="KW-0472">Membrane</keyword>
<feature type="transmembrane region" description="Helical" evidence="7">
    <location>
        <begin position="430"/>
        <end position="451"/>
    </location>
</feature>
<keyword evidence="3 7" id="KW-0812">Transmembrane</keyword>
<accession>A0A840I9I6</accession>
<evidence type="ECO:0000256" key="5">
    <source>
        <dbReference type="ARBA" id="ARBA00023136"/>
    </source>
</evidence>
<comment type="caution">
    <text evidence="10">The sequence shown here is derived from an EMBL/GenBank/DDBJ whole genome shotgun (WGS) entry which is preliminary data.</text>
</comment>
<proteinExistence type="inferred from homology"/>
<evidence type="ECO:0000256" key="2">
    <source>
        <dbReference type="ARBA" id="ARBA00022475"/>
    </source>
</evidence>
<feature type="transmembrane region" description="Helical" evidence="7">
    <location>
        <begin position="810"/>
        <end position="831"/>
    </location>
</feature>
<comment type="similarity">
    <text evidence="6">Belongs to the ABC-4 integral membrane protein family.</text>
</comment>
<evidence type="ECO:0000256" key="7">
    <source>
        <dbReference type="SAM" id="Phobius"/>
    </source>
</evidence>
<keyword evidence="2" id="KW-1003">Cell membrane</keyword>
<dbReference type="Proteomes" id="UP000585272">
    <property type="component" value="Unassembled WGS sequence"/>
</dbReference>
<dbReference type="EMBL" id="JACHNU010000001">
    <property type="protein sequence ID" value="MBB4660794.1"/>
    <property type="molecule type" value="Genomic_DNA"/>
</dbReference>
<dbReference type="Pfam" id="PF02687">
    <property type="entry name" value="FtsX"/>
    <property type="match status" value="2"/>
</dbReference>
<comment type="subcellular location">
    <subcellularLocation>
        <location evidence="1">Cell membrane</location>
        <topology evidence="1">Multi-pass membrane protein</topology>
    </subcellularLocation>
</comment>
<keyword evidence="11" id="KW-1185">Reference proteome</keyword>
<dbReference type="GO" id="GO:0022857">
    <property type="term" value="F:transmembrane transporter activity"/>
    <property type="evidence" value="ECO:0007669"/>
    <property type="project" value="TreeGrafter"/>
</dbReference>
<evidence type="ECO:0000256" key="6">
    <source>
        <dbReference type="ARBA" id="ARBA00038076"/>
    </source>
</evidence>
<feature type="transmembrane region" description="Helical" evidence="7">
    <location>
        <begin position="351"/>
        <end position="372"/>
    </location>
</feature>
<evidence type="ECO:0000256" key="1">
    <source>
        <dbReference type="ARBA" id="ARBA00004651"/>
    </source>
</evidence>
<reference evidence="10 11" key="1">
    <citation type="submission" date="2020-08" db="EMBL/GenBank/DDBJ databases">
        <title>Genomic Encyclopedia of Archaeal and Bacterial Type Strains, Phase II (KMG-II): from individual species to whole genera.</title>
        <authorList>
            <person name="Goeker M."/>
        </authorList>
    </citation>
    <scope>NUCLEOTIDE SEQUENCE [LARGE SCALE GENOMIC DNA]</scope>
    <source>
        <strain evidence="10 11">DSM 23288</strain>
    </source>
</reference>
<evidence type="ECO:0000313" key="11">
    <source>
        <dbReference type="Proteomes" id="UP000585272"/>
    </source>
</evidence>
<feature type="domain" description="ABC3 transporter permease C-terminal" evidence="8">
    <location>
        <begin position="260"/>
        <end position="380"/>
    </location>
</feature>
<name>A0A840I9I6_9ACTN</name>
<evidence type="ECO:0000313" key="10">
    <source>
        <dbReference type="EMBL" id="MBB4660794.1"/>
    </source>
</evidence>
<feature type="transmembrane region" description="Helical" evidence="7">
    <location>
        <begin position="21"/>
        <end position="41"/>
    </location>
</feature>
<dbReference type="PANTHER" id="PTHR30572:SF4">
    <property type="entry name" value="ABC TRANSPORTER PERMEASE YTRF"/>
    <property type="match status" value="1"/>
</dbReference>
<dbReference type="InterPro" id="IPR050250">
    <property type="entry name" value="Macrolide_Exporter_MacB"/>
</dbReference>
<dbReference type="AlphaFoldDB" id="A0A840I9I6"/>
<feature type="transmembrane region" description="Helical" evidence="7">
    <location>
        <begin position="769"/>
        <end position="789"/>
    </location>
</feature>
<evidence type="ECO:0000259" key="8">
    <source>
        <dbReference type="Pfam" id="PF02687"/>
    </source>
</evidence>
<feature type="transmembrane region" description="Helical" evidence="7">
    <location>
        <begin position="302"/>
        <end position="327"/>
    </location>
</feature>
<organism evidence="10 11">
    <name type="scientific">Conexibacter arvalis</name>
    <dbReference type="NCBI Taxonomy" id="912552"/>
    <lineage>
        <taxon>Bacteria</taxon>
        <taxon>Bacillati</taxon>
        <taxon>Actinomycetota</taxon>
        <taxon>Thermoleophilia</taxon>
        <taxon>Solirubrobacterales</taxon>
        <taxon>Conexibacteraceae</taxon>
        <taxon>Conexibacter</taxon>
    </lineage>
</organism>
<evidence type="ECO:0000259" key="9">
    <source>
        <dbReference type="Pfam" id="PF12704"/>
    </source>
</evidence>
<feature type="transmembrane region" description="Helical" evidence="7">
    <location>
        <begin position="405"/>
        <end position="424"/>
    </location>
</feature>
<evidence type="ECO:0000256" key="4">
    <source>
        <dbReference type="ARBA" id="ARBA00022989"/>
    </source>
</evidence>
<protein>
    <submittedName>
        <fullName evidence="10">Putative ABC transport system permease protein</fullName>
    </submittedName>
</protein>
<dbReference type="Pfam" id="PF12704">
    <property type="entry name" value="MacB_PCD"/>
    <property type="match status" value="1"/>
</dbReference>
<evidence type="ECO:0000256" key="3">
    <source>
        <dbReference type="ARBA" id="ARBA00022692"/>
    </source>
</evidence>
<feature type="transmembrane region" description="Helical" evidence="7">
    <location>
        <begin position="719"/>
        <end position="739"/>
    </location>
</feature>
<dbReference type="RefSeq" id="WP_183338410.1">
    <property type="nucleotide sequence ID" value="NZ_JACHNU010000001.1"/>
</dbReference>
<dbReference type="PANTHER" id="PTHR30572">
    <property type="entry name" value="MEMBRANE COMPONENT OF TRANSPORTER-RELATED"/>
    <property type="match status" value="1"/>
</dbReference>
<keyword evidence="4 7" id="KW-1133">Transmembrane helix</keyword>